<sequence>MTDVPVFLRADVPIKVANDYDDIFRRYLCCLLIKQAPKLILGLIEAASLRSIRREEVIEPLLSGDNDLRSSKRSTLTIEPRNRSETNIPTPLVVLGLPHRTAFKPRPITLDLRQEQLVSCTAQN</sequence>
<dbReference type="EMBL" id="UZAH01030255">
    <property type="protein sequence ID" value="VDP09870.1"/>
    <property type="molecule type" value="Genomic_DNA"/>
</dbReference>
<dbReference type="Proteomes" id="UP000050761">
    <property type="component" value="Unassembled WGS sequence"/>
</dbReference>
<name>A0A183G7K5_HELPZ</name>
<accession>A0A3P8AZ59</accession>
<keyword evidence="2" id="KW-1185">Reference proteome</keyword>
<reference evidence="3" key="2">
    <citation type="submission" date="2019-09" db="UniProtKB">
        <authorList>
            <consortium name="WormBaseParasite"/>
        </authorList>
    </citation>
    <scope>IDENTIFICATION</scope>
</reference>
<evidence type="ECO:0000313" key="2">
    <source>
        <dbReference type="Proteomes" id="UP000050761"/>
    </source>
</evidence>
<protein>
    <submittedName>
        <fullName evidence="1 3">Uncharacterized protein</fullName>
    </submittedName>
</protein>
<organism evidence="2 3">
    <name type="scientific">Heligmosomoides polygyrus</name>
    <name type="common">Parasitic roundworm</name>
    <dbReference type="NCBI Taxonomy" id="6339"/>
    <lineage>
        <taxon>Eukaryota</taxon>
        <taxon>Metazoa</taxon>
        <taxon>Ecdysozoa</taxon>
        <taxon>Nematoda</taxon>
        <taxon>Chromadorea</taxon>
        <taxon>Rhabditida</taxon>
        <taxon>Rhabditina</taxon>
        <taxon>Rhabditomorpha</taxon>
        <taxon>Strongyloidea</taxon>
        <taxon>Heligmosomidae</taxon>
        <taxon>Heligmosomoides</taxon>
    </lineage>
</organism>
<gene>
    <name evidence="1" type="ORF">HPBE_LOCUS17775</name>
</gene>
<proteinExistence type="predicted"/>
<dbReference type="WBParaSite" id="HPBE_0001777601-mRNA-1">
    <property type="protein sequence ID" value="HPBE_0001777601-mRNA-1"/>
    <property type="gene ID" value="HPBE_0001777601"/>
</dbReference>
<dbReference type="AlphaFoldDB" id="A0A183G7K5"/>
<reference evidence="1 2" key="1">
    <citation type="submission" date="2018-11" db="EMBL/GenBank/DDBJ databases">
        <authorList>
            <consortium name="Pathogen Informatics"/>
        </authorList>
    </citation>
    <scope>NUCLEOTIDE SEQUENCE [LARGE SCALE GENOMIC DNA]</scope>
</reference>
<evidence type="ECO:0000313" key="1">
    <source>
        <dbReference type="EMBL" id="VDP09870.1"/>
    </source>
</evidence>
<evidence type="ECO:0000313" key="3">
    <source>
        <dbReference type="WBParaSite" id="HPBE_0001777601-mRNA-1"/>
    </source>
</evidence>
<accession>A0A183G7K5</accession>